<dbReference type="SUPFAM" id="SSF51905">
    <property type="entry name" value="FAD/NAD(P)-binding domain"/>
    <property type="match status" value="1"/>
</dbReference>
<evidence type="ECO:0000259" key="8">
    <source>
        <dbReference type="PROSITE" id="PS00624"/>
    </source>
</evidence>
<evidence type="ECO:0000256" key="3">
    <source>
        <dbReference type="ARBA" id="ARBA00022630"/>
    </source>
</evidence>
<reference evidence="9 10" key="1">
    <citation type="submission" date="2017-06" db="EMBL/GenBank/DDBJ databases">
        <title>Complete genome sequence of Nitrospirillum amazonense strain CBAmC, an endophytic nitrogen-fixing and plant growth-promoting bacterium, isolated from sugarcane.</title>
        <authorList>
            <person name="Schwab S."/>
            <person name="dos Santos Teixeira K.R."/>
            <person name="Simoes Araujo J.L."/>
            <person name="Soares Vidal M."/>
            <person name="Borges de Freitas H.R."/>
            <person name="Rivello Crivelaro A.L."/>
            <person name="Bueno de Camargo Nunes A."/>
            <person name="dos Santos C.M."/>
            <person name="Palmeira da Silva Rosa D."/>
            <person name="da Silva Padilha D."/>
            <person name="da Silva E."/>
            <person name="Araujo Terra L."/>
            <person name="Soares Mendes V."/>
            <person name="Farinelli L."/>
            <person name="Magalhaes Cruz L."/>
            <person name="Baldani J.I."/>
        </authorList>
    </citation>
    <scope>NUCLEOTIDE SEQUENCE [LARGE SCALE GENOMIC DNA]</scope>
    <source>
        <strain evidence="9 10">CBAmC</strain>
    </source>
</reference>
<proteinExistence type="inferred from homology"/>
<name>A0A248JVQ7_9PROT</name>
<sequence length="554" mass="59453">MGGIMAPVEADYIVIGAGSAGCVLANRLSADGRTRVLLLEAGGDDRPWRNPAHFLSTVNIHLPAGFTRLLSDSRVNWNYRSEPDPSTGGRQYAVPRGKVLGGSSSINGMLYMRGLPEDYDGWRQLGCVGWAWSDLEPLFRRVENQAGREDDIGAGKGGPLDVGDPPIDHPMLEAMLRAFQEAGAPLSPDLNGASREGVMRARLNISGGRRRSTAVCYLHPALRRSNLWVETRAQATRLLFDGRRVVGVEYRQGDRLVTATAGREVLLSGGAIASPQLLELSGIGQAQRLRELGIAPVVDSPGVGENLADHYSCSVKARLRTGAPSFNALSRGTGLLGQMLRYVVSRSGLLALGGSNLTAFLKSDPVLDLPDLQFFASPGTVDSAATLKTGRITMEHEPGLTIASYVMRPRSRGSVHARSSDPNDAPAIVPNYLSDEMDRRVMVAGLKWCRRVLNQQALAPYLDHELVPGAERQEDEALLAFARKTGTTAYHPVGTCAMGGDDRGVVDPRLRVRGVSGLRVVDASVMPSLVSANTHAPTVVIAEKAADMIREDSA</sequence>
<evidence type="ECO:0000256" key="4">
    <source>
        <dbReference type="ARBA" id="ARBA00022827"/>
    </source>
</evidence>
<dbReference type="PROSITE" id="PS00624">
    <property type="entry name" value="GMC_OXRED_2"/>
    <property type="match status" value="1"/>
</dbReference>
<dbReference type="SUPFAM" id="SSF54373">
    <property type="entry name" value="FAD-linked reductases, C-terminal domain"/>
    <property type="match status" value="1"/>
</dbReference>
<comment type="similarity">
    <text evidence="2 6">Belongs to the GMC oxidoreductase family.</text>
</comment>
<dbReference type="InterPro" id="IPR007867">
    <property type="entry name" value="GMC_OxRtase_C"/>
</dbReference>
<evidence type="ECO:0000256" key="1">
    <source>
        <dbReference type="ARBA" id="ARBA00001974"/>
    </source>
</evidence>
<gene>
    <name evidence="9" type="ORF">Y958_14690</name>
</gene>
<dbReference type="KEGG" id="nao:Y958_14690"/>
<accession>A0A248JVQ7</accession>
<organism evidence="9 10">
    <name type="scientific">Nitrospirillum viridazoti CBAmc</name>
    <dbReference type="NCBI Taxonomy" id="1441467"/>
    <lineage>
        <taxon>Bacteria</taxon>
        <taxon>Pseudomonadati</taxon>
        <taxon>Pseudomonadota</taxon>
        <taxon>Alphaproteobacteria</taxon>
        <taxon>Rhodospirillales</taxon>
        <taxon>Azospirillaceae</taxon>
        <taxon>Nitrospirillum</taxon>
        <taxon>Nitrospirillum viridazoti</taxon>
    </lineage>
</organism>
<evidence type="ECO:0000259" key="7">
    <source>
        <dbReference type="PROSITE" id="PS00623"/>
    </source>
</evidence>
<dbReference type="InterPro" id="IPR036188">
    <property type="entry name" value="FAD/NAD-bd_sf"/>
</dbReference>
<dbReference type="PIRSF" id="PIRSF000137">
    <property type="entry name" value="Alcohol_oxidase"/>
    <property type="match status" value="1"/>
</dbReference>
<dbReference type="InterPro" id="IPR000172">
    <property type="entry name" value="GMC_OxRdtase_N"/>
</dbReference>
<dbReference type="PANTHER" id="PTHR11552:SF147">
    <property type="entry name" value="CHOLINE DEHYDROGENASE, MITOCHONDRIAL"/>
    <property type="match status" value="1"/>
</dbReference>
<dbReference type="GO" id="GO:0016614">
    <property type="term" value="F:oxidoreductase activity, acting on CH-OH group of donors"/>
    <property type="evidence" value="ECO:0007669"/>
    <property type="project" value="InterPro"/>
</dbReference>
<feature type="domain" description="Glucose-methanol-choline oxidoreductase N-terminal" evidence="8">
    <location>
        <begin position="270"/>
        <end position="284"/>
    </location>
</feature>
<dbReference type="EMBL" id="CP022111">
    <property type="protein sequence ID" value="ASG22208.1"/>
    <property type="molecule type" value="Genomic_DNA"/>
</dbReference>
<evidence type="ECO:0000313" key="10">
    <source>
        <dbReference type="Proteomes" id="UP000197153"/>
    </source>
</evidence>
<dbReference type="PROSITE" id="PS00623">
    <property type="entry name" value="GMC_OXRED_1"/>
    <property type="match status" value="1"/>
</dbReference>
<dbReference type="InterPro" id="IPR012132">
    <property type="entry name" value="GMC_OxRdtase"/>
</dbReference>
<dbReference type="Pfam" id="PF05199">
    <property type="entry name" value="GMC_oxred_C"/>
    <property type="match status" value="1"/>
</dbReference>
<keyword evidence="3 6" id="KW-0285">Flavoprotein</keyword>
<keyword evidence="4 5" id="KW-0274">FAD</keyword>
<comment type="cofactor">
    <cofactor evidence="1 5">
        <name>FAD</name>
        <dbReference type="ChEBI" id="CHEBI:57692"/>
    </cofactor>
</comment>
<keyword evidence="10" id="KW-1185">Reference proteome</keyword>
<dbReference type="PANTHER" id="PTHR11552">
    <property type="entry name" value="GLUCOSE-METHANOL-CHOLINE GMC OXIDOREDUCTASE"/>
    <property type="match status" value="1"/>
</dbReference>
<dbReference type="Gene3D" id="3.30.560.10">
    <property type="entry name" value="Glucose Oxidase, domain 3"/>
    <property type="match status" value="1"/>
</dbReference>
<evidence type="ECO:0000256" key="5">
    <source>
        <dbReference type="PIRSR" id="PIRSR000137-2"/>
    </source>
</evidence>
<dbReference type="GO" id="GO:0050660">
    <property type="term" value="F:flavin adenine dinucleotide binding"/>
    <property type="evidence" value="ECO:0007669"/>
    <property type="project" value="InterPro"/>
</dbReference>
<evidence type="ECO:0000313" key="9">
    <source>
        <dbReference type="EMBL" id="ASG22208.1"/>
    </source>
</evidence>
<feature type="binding site" evidence="5">
    <location>
        <position position="99"/>
    </location>
    <ligand>
        <name>FAD</name>
        <dbReference type="ChEBI" id="CHEBI:57692"/>
    </ligand>
</feature>
<dbReference type="Pfam" id="PF00732">
    <property type="entry name" value="GMC_oxred_N"/>
    <property type="match status" value="1"/>
</dbReference>
<dbReference type="AlphaFoldDB" id="A0A248JVQ7"/>
<evidence type="ECO:0000256" key="2">
    <source>
        <dbReference type="ARBA" id="ARBA00010790"/>
    </source>
</evidence>
<dbReference type="Gene3D" id="3.50.50.60">
    <property type="entry name" value="FAD/NAD(P)-binding domain"/>
    <property type="match status" value="1"/>
</dbReference>
<protein>
    <submittedName>
        <fullName evidence="9">Choline dehydrogenase</fullName>
    </submittedName>
</protein>
<evidence type="ECO:0000256" key="6">
    <source>
        <dbReference type="RuleBase" id="RU003968"/>
    </source>
</evidence>
<dbReference type="Proteomes" id="UP000197153">
    <property type="component" value="Chromosome 2"/>
</dbReference>
<feature type="domain" description="Glucose-methanol-choline oxidoreductase N-terminal" evidence="7">
    <location>
        <begin position="97"/>
        <end position="120"/>
    </location>
</feature>